<organism evidence="5 6">
    <name type="scientific">Histidinibacterium lentulum</name>
    <dbReference type="NCBI Taxonomy" id="2480588"/>
    <lineage>
        <taxon>Bacteria</taxon>
        <taxon>Pseudomonadati</taxon>
        <taxon>Pseudomonadota</taxon>
        <taxon>Alphaproteobacteria</taxon>
        <taxon>Rhodobacterales</taxon>
        <taxon>Paracoccaceae</taxon>
        <taxon>Histidinibacterium</taxon>
    </lineage>
</organism>
<evidence type="ECO:0000256" key="2">
    <source>
        <dbReference type="ARBA" id="ARBA00022723"/>
    </source>
</evidence>
<proteinExistence type="inferred from homology"/>
<dbReference type="SUPFAM" id="SSF51621">
    <property type="entry name" value="Phosphoenolpyruvate/pyruvate domain"/>
    <property type="match status" value="1"/>
</dbReference>
<dbReference type="AlphaFoldDB" id="A0A3N2R8H5"/>
<comment type="caution">
    <text evidence="5">The sequence shown here is derived from an EMBL/GenBank/DDBJ whole genome shotgun (WGS) entry which is preliminary data.</text>
</comment>
<dbReference type="InterPro" id="IPR050251">
    <property type="entry name" value="HpcH-HpaI_aldolase"/>
</dbReference>
<dbReference type="Pfam" id="PF03328">
    <property type="entry name" value="HpcH_HpaI"/>
    <property type="match status" value="1"/>
</dbReference>
<dbReference type="PANTHER" id="PTHR30502">
    <property type="entry name" value="2-KETO-3-DEOXY-L-RHAMNONATE ALDOLASE"/>
    <property type="match status" value="1"/>
</dbReference>
<accession>A0A3N2R8H5</accession>
<comment type="similarity">
    <text evidence="1">Belongs to the HpcH/HpaI aldolase family.</text>
</comment>
<evidence type="ECO:0000256" key="3">
    <source>
        <dbReference type="ARBA" id="ARBA00023239"/>
    </source>
</evidence>
<dbReference type="RefSeq" id="WP_123641319.1">
    <property type="nucleotide sequence ID" value="NZ_ML119082.1"/>
</dbReference>
<keyword evidence="3" id="KW-0456">Lyase</keyword>
<evidence type="ECO:0000256" key="1">
    <source>
        <dbReference type="ARBA" id="ARBA00005568"/>
    </source>
</evidence>
<dbReference type="Gene3D" id="3.20.20.60">
    <property type="entry name" value="Phosphoenolpyruvate-binding domains"/>
    <property type="match status" value="1"/>
</dbReference>
<dbReference type="EMBL" id="RDRB01000002">
    <property type="protein sequence ID" value="ROU03782.1"/>
    <property type="molecule type" value="Genomic_DNA"/>
</dbReference>
<dbReference type="GO" id="GO:0046872">
    <property type="term" value="F:metal ion binding"/>
    <property type="evidence" value="ECO:0007669"/>
    <property type="project" value="UniProtKB-KW"/>
</dbReference>
<keyword evidence="2" id="KW-0479">Metal-binding</keyword>
<feature type="domain" description="HpcH/HpaI aldolase/citrate lyase" evidence="4">
    <location>
        <begin position="18"/>
        <end position="242"/>
    </location>
</feature>
<protein>
    <submittedName>
        <fullName evidence="5">4-hydroxy-2-oxo-heptane-1,7-dioate aldolase</fullName>
    </submittedName>
</protein>
<name>A0A3N2R8H5_9RHOB</name>
<dbReference type="OrthoDB" id="9802624at2"/>
<evidence type="ECO:0000313" key="5">
    <source>
        <dbReference type="EMBL" id="ROU03782.1"/>
    </source>
</evidence>
<gene>
    <name evidence="5" type="ORF">EAT49_05685</name>
</gene>
<keyword evidence="6" id="KW-1185">Reference proteome</keyword>
<dbReference type="InterPro" id="IPR015813">
    <property type="entry name" value="Pyrv/PenolPyrv_kinase-like_dom"/>
</dbReference>
<dbReference type="GO" id="GO:0005737">
    <property type="term" value="C:cytoplasm"/>
    <property type="evidence" value="ECO:0007669"/>
    <property type="project" value="TreeGrafter"/>
</dbReference>
<dbReference type="Proteomes" id="UP000268016">
    <property type="component" value="Unassembled WGS sequence"/>
</dbReference>
<evidence type="ECO:0000313" key="6">
    <source>
        <dbReference type="Proteomes" id="UP000268016"/>
    </source>
</evidence>
<dbReference type="InterPro" id="IPR005000">
    <property type="entry name" value="Aldolase/citrate-lyase_domain"/>
</dbReference>
<evidence type="ECO:0000259" key="4">
    <source>
        <dbReference type="Pfam" id="PF03328"/>
    </source>
</evidence>
<dbReference type="InterPro" id="IPR040442">
    <property type="entry name" value="Pyrv_kinase-like_dom_sf"/>
</dbReference>
<dbReference type="GO" id="GO:0016832">
    <property type="term" value="F:aldehyde-lyase activity"/>
    <property type="evidence" value="ECO:0007669"/>
    <property type="project" value="TreeGrafter"/>
</dbReference>
<reference evidence="5 6" key="1">
    <citation type="submission" date="2018-10" db="EMBL/GenBank/DDBJ databases">
        <title>Histidinibacterium lentulum gen. nov., sp. nov., a marine bacterium from the culture broth of Picochlorum sp. 122.</title>
        <authorList>
            <person name="Wang G."/>
        </authorList>
    </citation>
    <scope>NUCLEOTIDE SEQUENCE [LARGE SCALE GENOMIC DNA]</scope>
    <source>
        <strain evidence="5 6">B17</strain>
    </source>
</reference>
<dbReference type="PANTHER" id="PTHR30502:SF0">
    <property type="entry name" value="PHOSPHOENOLPYRUVATE CARBOXYLASE FAMILY PROTEIN"/>
    <property type="match status" value="1"/>
</dbReference>
<sequence length="257" mass="27026">MSLPRNMFKAALSEGRTQLGYWCSIDDSAATEMAAGCGYDWLLIDCEHTAMDPRSVLSHLQAVAPYPTQAVVRPSSLDAAEIKKLLDLGAQSLIVPYVRDAQEAREAAEAVDYAPGGIRGVAGLTRASRFGRVQGYAGRAREEICLIVQIETVSALDDLEAILAVPGVDGAFVGPADLAASMGYPGEPDRPEVRTAALEAIRRIRAAGKPAGFLTLDEGGMAEAVAAGCNFPAVAVDAALLRQGAEATLARWRAKVG</sequence>